<organism evidence="5 6">
    <name type="scientific">Paramicrobacterium agarici</name>
    <dbReference type="NCBI Taxonomy" id="630514"/>
    <lineage>
        <taxon>Bacteria</taxon>
        <taxon>Bacillati</taxon>
        <taxon>Actinomycetota</taxon>
        <taxon>Actinomycetes</taxon>
        <taxon>Micrococcales</taxon>
        <taxon>Microbacteriaceae</taxon>
        <taxon>Paramicrobacterium</taxon>
    </lineage>
</organism>
<evidence type="ECO:0000259" key="4">
    <source>
        <dbReference type="PROSITE" id="PS50987"/>
    </source>
</evidence>
<name>A0A2A9DRL5_9MICO</name>
<dbReference type="PROSITE" id="PS50987">
    <property type="entry name" value="HTH_ARSR_2"/>
    <property type="match status" value="1"/>
</dbReference>
<dbReference type="NCBIfam" id="NF033788">
    <property type="entry name" value="HTH_metalloreg"/>
    <property type="match status" value="1"/>
</dbReference>
<dbReference type="Gene3D" id="1.10.10.10">
    <property type="entry name" value="Winged helix-like DNA-binding domain superfamily/Winged helix DNA-binding domain"/>
    <property type="match status" value="1"/>
</dbReference>
<keyword evidence="2" id="KW-0238">DNA-binding</keyword>
<evidence type="ECO:0000256" key="1">
    <source>
        <dbReference type="ARBA" id="ARBA00023015"/>
    </source>
</evidence>
<dbReference type="OrthoDB" id="3628603at2"/>
<dbReference type="SUPFAM" id="SSF46785">
    <property type="entry name" value="Winged helix' DNA-binding domain"/>
    <property type="match status" value="1"/>
</dbReference>
<dbReference type="GO" id="GO:0003700">
    <property type="term" value="F:DNA-binding transcription factor activity"/>
    <property type="evidence" value="ECO:0007669"/>
    <property type="project" value="InterPro"/>
</dbReference>
<dbReference type="PANTHER" id="PTHR33154">
    <property type="entry name" value="TRANSCRIPTIONAL REGULATOR, ARSR FAMILY"/>
    <property type="match status" value="1"/>
</dbReference>
<dbReference type="InterPro" id="IPR036388">
    <property type="entry name" value="WH-like_DNA-bd_sf"/>
</dbReference>
<reference evidence="5 6" key="1">
    <citation type="submission" date="2017-10" db="EMBL/GenBank/DDBJ databases">
        <title>Sequencing the genomes of 1000 actinobacteria strains.</title>
        <authorList>
            <person name="Klenk H.-P."/>
        </authorList>
    </citation>
    <scope>NUCLEOTIDE SEQUENCE [LARGE SCALE GENOMIC DNA]</scope>
    <source>
        <strain evidence="5 6">DSM 21798</strain>
    </source>
</reference>
<dbReference type="Pfam" id="PF12840">
    <property type="entry name" value="HTH_20"/>
    <property type="match status" value="1"/>
</dbReference>
<accession>A0A2A9DRL5</accession>
<dbReference type="GO" id="GO:0003677">
    <property type="term" value="F:DNA binding"/>
    <property type="evidence" value="ECO:0007669"/>
    <property type="project" value="UniProtKB-KW"/>
</dbReference>
<protein>
    <submittedName>
        <fullName evidence="5">ArsR family transcriptional regulator</fullName>
    </submittedName>
</protein>
<evidence type="ECO:0000313" key="5">
    <source>
        <dbReference type="EMBL" id="PFG29427.1"/>
    </source>
</evidence>
<dbReference type="InterPro" id="IPR001845">
    <property type="entry name" value="HTH_ArsR_DNA-bd_dom"/>
</dbReference>
<dbReference type="CDD" id="cd00090">
    <property type="entry name" value="HTH_ARSR"/>
    <property type="match status" value="1"/>
</dbReference>
<dbReference type="EMBL" id="PDJE01000001">
    <property type="protein sequence ID" value="PFG29427.1"/>
    <property type="molecule type" value="Genomic_DNA"/>
</dbReference>
<dbReference type="RefSeq" id="WP_098406011.1">
    <property type="nucleotide sequence ID" value="NZ_PDJE01000001.1"/>
</dbReference>
<keyword evidence="1" id="KW-0805">Transcription regulation</keyword>
<evidence type="ECO:0000256" key="2">
    <source>
        <dbReference type="ARBA" id="ARBA00023125"/>
    </source>
</evidence>
<dbReference type="InterPro" id="IPR036390">
    <property type="entry name" value="WH_DNA-bd_sf"/>
</dbReference>
<evidence type="ECO:0000313" key="6">
    <source>
        <dbReference type="Proteomes" id="UP000221369"/>
    </source>
</evidence>
<keyword evidence="3" id="KW-0804">Transcription</keyword>
<sequence>MADIFDVIADGTRRDILRVLRERHSLDESGAARGTSVSEIVAGLGLSQPTVSKHLKVLREAGLVEVREEGQHRYYSLDSEPLEAVEDWLIPFLSVDFSEQDLKREIEAHLPEQAKQVADAIGHVAAGTRKRVSNAVTAMGKRFGRSGE</sequence>
<keyword evidence="6" id="KW-1185">Reference proteome</keyword>
<feature type="domain" description="HTH arsR-type" evidence="4">
    <location>
        <begin position="1"/>
        <end position="100"/>
    </location>
</feature>
<dbReference type="Proteomes" id="UP000221369">
    <property type="component" value="Unassembled WGS sequence"/>
</dbReference>
<evidence type="ECO:0000256" key="3">
    <source>
        <dbReference type="ARBA" id="ARBA00023163"/>
    </source>
</evidence>
<gene>
    <name evidence="5" type="ORF">ATJ78_0332</name>
</gene>
<proteinExistence type="predicted"/>
<dbReference type="PANTHER" id="PTHR33154:SF33">
    <property type="entry name" value="TRANSCRIPTIONAL REPRESSOR SDPR"/>
    <property type="match status" value="1"/>
</dbReference>
<dbReference type="SMART" id="SM00418">
    <property type="entry name" value="HTH_ARSR"/>
    <property type="match status" value="1"/>
</dbReference>
<comment type="caution">
    <text evidence="5">The sequence shown here is derived from an EMBL/GenBank/DDBJ whole genome shotgun (WGS) entry which is preliminary data.</text>
</comment>
<dbReference type="AlphaFoldDB" id="A0A2A9DRL5"/>
<dbReference type="InterPro" id="IPR011991">
    <property type="entry name" value="ArsR-like_HTH"/>
</dbReference>
<dbReference type="InterPro" id="IPR051081">
    <property type="entry name" value="HTH_MetalResp_TranReg"/>
</dbReference>